<keyword evidence="1" id="KW-1133">Transmembrane helix</keyword>
<dbReference type="AlphaFoldDB" id="A0A2P2PKW4"/>
<dbReference type="EMBL" id="GGEC01074900">
    <property type="protein sequence ID" value="MBX55384.1"/>
    <property type="molecule type" value="Transcribed_RNA"/>
</dbReference>
<keyword evidence="1" id="KW-0472">Membrane</keyword>
<keyword evidence="1" id="KW-0812">Transmembrane</keyword>
<evidence type="ECO:0000313" key="2">
    <source>
        <dbReference type="EMBL" id="MBX55384.1"/>
    </source>
</evidence>
<sequence length="106" mass="12171">MWPMGWVSTCARLVLVKFQCNRGCWCGRICHRPCIELRCYLFLGVYSAVSVNMHCSQYKFWNNQKRMCPSSVSFAWIILFLLASISLCCVLCQLTMEGSFVCMGCT</sequence>
<name>A0A2P2PKW4_RHIMU</name>
<proteinExistence type="predicted"/>
<accession>A0A2P2PKW4</accession>
<protein>
    <submittedName>
        <fullName evidence="2">Uncharacterized protein</fullName>
    </submittedName>
</protein>
<feature type="transmembrane region" description="Helical" evidence="1">
    <location>
        <begin position="74"/>
        <end position="96"/>
    </location>
</feature>
<reference evidence="2" key="1">
    <citation type="submission" date="2018-02" db="EMBL/GenBank/DDBJ databases">
        <title>Rhizophora mucronata_Transcriptome.</title>
        <authorList>
            <person name="Meera S.P."/>
            <person name="Sreeshan A."/>
            <person name="Augustine A."/>
        </authorList>
    </citation>
    <scope>NUCLEOTIDE SEQUENCE</scope>
    <source>
        <tissue evidence="2">Leaf</tissue>
    </source>
</reference>
<evidence type="ECO:0000256" key="1">
    <source>
        <dbReference type="SAM" id="Phobius"/>
    </source>
</evidence>
<organism evidence="2">
    <name type="scientific">Rhizophora mucronata</name>
    <name type="common">Asiatic mangrove</name>
    <dbReference type="NCBI Taxonomy" id="61149"/>
    <lineage>
        <taxon>Eukaryota</taxon>
        <taxon>Viridiplantae</taxon>
        <taxon>Streptophyta</taxon>
        <taxon>Embryophyta</taxon>
        <taxon>Tracheophyta</taxon>
        <taxon>Spermatophyta</taxon>
        <taxon>Magnoliopsida</taxon>
        <taxon>eudicotyledons</taxon>
        <taxon>Gunneridae</taxon>
        <taxon>Pentapetalae</taxon>
        <taxon>rosids</taxon>
        <taxon>fabids</taxon>
        <taxon>Malpighiales</taxon>
        <taxon>Rhizophoraceae</taxon>
        <taxon>Rhizophora</taxon>
    </lineage>
</organism>